<evidence type="ECO:0000313" key="2">
    <source>
        <dbReference type="Proteomes" id="UP001176941"/>
    </source>
</evidence>
<gene>
    <name evidence="1" type="ORF">MRATA1EN1_LOCUS19901</name>
</gene>
<name>A0ABN8ZGF3_RANTA</name>
<accession>A0ABN8ZGF3</accession>
<evidence type="ECO:0000313" key="1">
    <source>
        <dbReference type="EMBL" id="CAI9170939.1"/>
    </source>
</evidence>
<dbReference type="EMBL" id="OX459939">
    <property type="protein sequence ID" value="CAI9170939.1"/>
    <property type="molecule type" value="Genomic_DNA"/>
</dbReference>
<protein>
    <submittedName>
        <fullName evidence="1">Uncharacterized protein</fullName>
    </submittedName>
</protein>
<organism evidence="1 2">
    <name type="scientific">Rangifer tarandus platyrhynchus</name>
    <name type="common">Svalbard reindeer</name>
    <dbReference type="NCBI Taxonomy" id="3082113"/>
    <lineage>
        <taxon>Eukaryota</taxon>
        <taxon>Metazoa</taxon>
        <taxon>Chordata</taxon>
        <taxon>Craniata</taxon>
        <taxon>Vertebrata</taxon>
        <taxon>Euteleostomi</taxon>
        <taxon>Mammalia</taxon>
        <taxon>Eutheria</taxon>
        <taxon>Laurasiatheria</taxon>
        <taxon>Artiodactyla</taxon>
        <taxon>Ruminantia</taxon>
        <taxon>Pecora</taxon>
        <taxon>Cervidae</taxon>
        <taxon>Odocoileinae</taxon>
        <taxon>Rangifer</taxon>
    </lineage>
</organism>
<proteinExistence type="predicted"/>
<reference evidence="1" key="1">
    <citation type="submission" date="2023-04" db="EMBL/GenBank/DDBJ databases">
        <authorList>
            <consortium name="ELIXIR-Norway"/>
        </authorList>
    </citation>
    <scope>NUCLEOTIDE SEQUENCE [LARGE SCALE GENOMIC DNA]</scope>
</reference>
<dbReference type="Proteomes" id="UP001176941">
    <property type="component" value="Chromosome 3"/>
</dbReference>
<sequence>MLQAESRRVVTGPSSLKELFSASALLRKERSALWAALSLGSYGSIGAQKLPSNLTSNKMLHMRSRWRGCPGGLGSAPGRAGMEVALLCGLWSLGSTSHAGELVAAGTGVQCLRVFSSPWQLCPTESSAGVARPLASQEPWPPWAREHGTVRVLSLGSASWHAEGLGAALYLSAQQRSIPPGAGRRKHLQTPLGPPLVGCRLALAEGAVTMLHPLRVTQPVA</sequence>
<keyword evidence="2" id="KW-1185">Reference proteome</keyword>